<dbReference type="AlphaFoldDB" id="G0TUD0"/>
<dbReference type="PANTHER" id="PTHR12121:SF37">
    <property type="entry name" value="2',5'-PHOSPHODIESTERASE 12"/>
    <property type="match status" value="1"/>
</dbReference>
<sequence>MAREPNTAVVLHTTNNTVLTLDLCLQLGGPGTPLWRKSMARDENEVATKTIERLQVLLAQTKEGKTNKRTSREELLKNAQPVKVLGEDAEGKLREEDEIEKGSLRGMQGRMAGALMELNALVPNKVFWKRARQIQIGSCTVTVKYNVPTITSVVPPSALYVGVPAVCGDVTVLFATETEVQYEWCLHVTTEEPVATGVNLRVLSRESVFTPLPEHRGQRLLLRLLPGKNSPLYTEVELPPVADTLPPMDRWKCTKTALEAPAFRVVTYNVLHDEFCSSGAAKRRIYPFATDDILSLKYRQTRIVQELLAYNADLICMQECGMKVYKQFFARILHHHGYVGCYTNKNGGVREGCACFWREDRFKLKEKHEFPLNWSTIESDHPELASAMNPYAELKDALEHVTSIGVVLLLTDERVNQELVVGNTHLFYHANACHIRLLQAFLLLHRLKSVAGPSSSVLLCGDFNMTHTTGGYRLVTNGRTESTHHSWKKGEIFYWGGDRMLGVDAVEDPTTSLVGEISLAPDTDGCATSCADKSDNDPAAGGEKRRPPFSAYSMDIDAPIKLCDAYGLTEPDMPWTNYAMTFREVIDYIFFSPERLSVIRTVPIPPESDVSENIALPNRQFPSDHLALIADLVYKLPS</sequence>
<dbReference type="GO" id="GO:0000288">
    <property type="term" value="P:nuclear-transcribed mRNA catabolic process, deadenylation-dependent decay"/>
    <property type="evidence" value="ECO:0007669"/>
    <property type="project" value="TreeGrafter"/>
</dbReference>
<reference evidence="3" key="1">
    <citation type="journal article" date="2012" name="Proc. Natl. Acad. Sci. U.S.A.">
        <title>Antigenic diversity is generated by distinct evolutionary mechanisms in African trypanosome species.</title>
        <authorList>
            <person name="Jackson A.P."/>
            <person name="Berry A."/>
            <person name="Aslett M."/>
            <person name="Allison H.C."/>
            <person name="Burton P."/>
            <person name="Vavrova-Anderson J."/>
            <person name="Brown R."/>
            <person name="Browne H."/>
            <person name="Corton N."/>
            <person name="Hauser H."/>
            <person name="Gamble J."/>
            <person name="Gilderthorp R."/>
            <person name="Marcello L."/>
            <person name="McQuillan J."/>
            <person name="Otto T.D."/>
            <person name="Quail M.A."/>
            <person name="Sanders M.J."/>
            <person name="van Tonder A."/>
            <person name="Ginger M.L."/>
            <person name="Field M.C."/>
            <person name="Barry J.D."/>
            <person name="Hertz-Fowler C."/>
            <person name="Berriman M."/>
        </authorList>
    </citation>
    <scope>NUCLEOTIDE SEQUENCE</scope>
    <source>
        <strain evidence="3">Y486</strain>
    </source>
</reference>
<dbReference type="SUPFAM" id="SSF56219">
    <property type="entry name" value="DNase I-like"/>
    <property type="match status" value="1"/>
</dbReference>
<protein>
    <recommendedName>
        <fullName evidence="2">Endonuclease/exonuclease/phosphatase domain-containing protein</fullName>
    </recommendedName>
</protein>
<feature type="domain" description="Endonuclease/exonuclease/phosphatase" evidence="2">
    <location>
        <begin position="266"/>
        <end position="625"/>
    </location>
</feature>
<dbReference type="GO" id="GO:0000175">
    <property type="term" value="F:3'-5'-RNA exonuclease activity"/>
    <property type="evidence" value="ECO:0007669"/>
    <property type="project" value="TreeGrafter"/>
</dbReference>
<proteinExistence type="predicted"/>
<dbReference type="InterPro" id="IPR005135">
    <property type="entry name" value="Endo/exonuclease/phosphatase"/>
</dbReference>
<dbReference type="GO" id="GO:0005739">
    <property type="term" value="C:mitochondrion"/>
    <property type="evidence" value="ECO:0007669"/>
    <property type="project" value="TreeGrafter"/>
</dbReference>
<evidence type="ECO:0000313" key="3">
    <source>
        <dbReference type="EMBL" id="CCC47564.1"/>
    </source>
</evidence>
<organism evidence="3">
    <name type="scientific">Trypanosoma vivax (strain Y486)</name>
    <dbReference type="NCBI Taxonomy" id="1055687"/>
    <lineage>
        <taxon>Eukaryota</taxon>
        <taxon>Discoba</taxon>
        <taxon>Euglenozoa</taxon>
        <taxon>Kinetoplastea</taxon>
        <taxon>Metakinetoplastina</taxon>
        <taxon>Trypanosomatida</taxon>
        <taxon>Trypanosomatidae</taxon>
        <taxon>Trypanosoma</taxon>
        <taxon>Duttonella</taxon>
    </lineage>
</organism>
<dbReference type="VEuPathDB" id="TriTrypDB:TvY486_0402300"/>
<name>G0TUD0_TRYVY</name>
<accession>G0TUD0</accession>
<evidence type="ECO:0000256" key="1">
    <source>
        <dbReference type="SAM" id="MobiDB-lite"/>
    </source>
</evidence>
<dbReference type="InterPro" id="IPR050410">
    <property type="entry name" value="CCR4/nocturin_mRNA_transcr"/>
</dbReference>
<feature type="region of interest" description="Disordered" evidence="1">
    <location>
        <begin position="529"/>
        <end position="548"/>
    </location>
</feature>
<feature type="compositionally biased region" description="Basic and acidic residues" evidence="1">
    <location>
        <begin position="532"/>
        <end position="546"/>
    </location>
</feature>
<dbReference type="Pfam" id="PF03372">
    <property type="entry name" value="Exo_endo_phos"/>
    <property type="match status" value="1"/>
</dbReference>
<dbReference type="Gene3D" id="3.60.10.10">
    <property type="entry name" value="Endonuclease/exonuclease/phosphatase"/>
    <property type="match status" value="1"/>
</dbReference>
<dbReference type="PANTHER" id="PTHR12121">
    <property type="entry name" value="CARBON CATABOLITE REPRESSOR PROTEIN 4"/>
    <property type="match status" value="1"/>
</dbReference>
<evidence type="ECO:0000259" key="2">
    <source>
        <dbReference type="Pfam" id="PF03372"/>
    </source>
</evidence>
<dbReference type="InterPro" id="IPR036691">
    <property type="entry name" value="Endo/exonu/phosph_ase_sf"/>
</dbReference>
<gene>
    <name evidence="3" type="ORF">TVY486_0402300</name>
</gene>
<dbReference type="EMBL" id="HE573020">
    <property type="protein sequence ID" value="CCC47564.1"/>
    <property type="molecule type" value="Genomic_DNA"/>
</dbReference>